<gene>
    <name evidence="1" type="ORF">NQ176_g11020</name>
</gene>
<reference evidence="1" key="1">
    <citation type="submission" date="2022-08" db="EMBL/GenBank/DDBJ databases">
        <title>Genome Sequence of Lecanicillium fungicola.</title>
        <authorList>
            <person name="Buettner E."/>
        </authorList>
    </citation>
    <scope>NUCLEOTIDE SEQUENCE</scope>
    <source>
        <strain evidence="1">Babe33</strain>
    </source>
</reference>
<proteinExistence type="predicted"/>
<protein>
    <submittedName>
        <fullName evidence="1">Uncharacterized protein</fullName>
    </submittedName>
</protein>
<keyword evidence="2" id="KW-1185">Reference proteome</keyword>
<dbReference type="Proteomes" id="UP001143910">
    <property type="component" value="Unassembled WGS sequence"/>
</dbReference>
<evidence type="ECO:0000313" key="1">
    <source>
        <dbReference type="EMBL" id="KAJ2961027.1"/>
    </source>
</evidence>
<name>A0ACC1MEK4_9HYPO</name>
<sequence>MSTTDQNPALGHVPLRSALKTDDEGDNRTPPVSGSLKAVQIAEPVEEYYVDETDPNQPPKLFRVGSNKRMSGKPVSSSRSSISEHSPALRPQDDPVVLASPPR</sequence>
<dbReference type="EMBL" id="JANJQO010003372">
    <property type="protein sequence ID" value="KAJ2961027.1"/>
    <property type="molecule type" value="Genomic_DNA"/>
</dbReference>
<organism evidence="1 2">
    <name type="scientific">Zarea fungicola</name>
    <dbReference type="NCBI Taxonomy" id="93591"/>
    <lineage>
        <taxon>Eukaryota</taxon>
        <taxon>Fungi</taxon>
        <taxon>Dikarya</taxon>
        <taxon>Ascomycota</taxon>
        <taxon>Pezizomycotina</taxon>
        <taxon>Sordariomycetes</taxon>
        <taxon>Hypocreomycetidae</taxon>
        <taxon>Hypocreales</taxon>
        <taxon>Cordycipitaceae</taxon>
        <taxon>Zarea</taxon>
    </lineage>
</organism>
<accession>A0ACC1MEK4</accession>
<comment type="caution">
    <text evidence="1">The sequence shown here is derived from an EMBL/GenBank/DDBJ whole genome shotgun (WGS) entry which is preliminary data.</text>
</comment>
<evidence type="ECO:0000313" key="2">
    <source>
        <dbReference type="Proteomes" id="UP001143910"/>
    </source>
</evidence>